<comment type="catalytic activity">
    <reaction evidence="20">
        <text>octan-3-one + NADPH + O2 + H(+) = ethyl hexanoate + NADP(+) + H2O</text>
        <dbReference type="Rhea" id="RHEA:54856"/>
        <dbReference type="ChEBI" id="CHEBI:15377"/>
        <dbReference type="ChEBI" id="CHEBI:15378"/>
        <dbReference type="ChEBI" id="CHEBI:15379"/>
        <dbReference type="ChEBI" id="CHEBI:57783"/>
        <dbReference type="ChEBI" id="CHEBI:58349"/>
        <dbReference type="ChEBI" id="CHEBI:80946"/>
        <dbReference type="ChEBI" id="CHEBI:86055"/>
    </reaction>
    <physiologicalReaction direction="left-to-right" evidence="20">
        <dbReference type="Rhea" id="RHEA:54857"/>
    </physiologicalReaction>
</comment>
<evidence type="ECO:0000256" key="3">
    <source>
        <dbReference type="ARBA" id="ARBA00022481"/>
    </source>
</evidence>
<evidence type="ECO:0000256" key="26">
    <source>
        <dbReference type="RuleBase" id="RU361177"/>
    </source>
</evidence>
<evidence type="ECO:0000313" key="30">
    <source>
        <dbReference type="Proteomes" id="UP001642483"/>
    </source>
</evidence>
<evidence type="ECO:0000256" key="9">
    <source>
        <dbReference type="ARBA" id="ARBA00022857"/>
    </source>
</evidence>
<dbReference type="InterPro" id="IPR002257">
    <property type="entry name" value="Flavin_mOase_5"/>
</dbReference>
<evidence type="ECO:0000256" key="10">
    <source>
        <dbReference type="ARBA" id="ARBA00022989"/>
    </source>
</evidence>
<name>A0ABP0FY88_CLALP</name>
<dbReference type="PANTHER" id="PTHR23023">
    <property type="entry name" value="DIMETHYLANILINE MONOOXYGENASE"/>
    <property type="match status" value="1"/>
</dbReference>
<dbReference type="InterPro" id="IPR050346">
    <property type="entry name" value="FMO-like"/>
</dbReference>
<keyword evidence="12" id="KW-0443">Lipid metabolism</keyword>
<dbReference type="EC" id="1.-.-.-" evidence="26"/>
<comment type="function">
    <text evidence="14">Acts as a Baeyer-Villiger monooxygenase on a broad range of substrates. Catalyzes the insertion of an oxygen atom into a carbon-carbon bond adjacent to a carbonyl, which converts ketones to esters. Active on diverse carbonyl compounds, whereas soft nucleophiles are mostly non- or poorly reactive. In contrast with other forms of FMO it is non- or poorly active on 'classical' substrates such as drugs, pesticides, and dietary components containing soft nucleophilic heteroatoms. Able to oxidize drug molecules bearing a carbonyl group on an aliphatic chain, such as nabumetone and pentoxifylline. Also, in the absence of substrates, shows slow but yet significant NADPH oxidase activity. Acts as a positive modulator of cholesterol biosynthesis as well as glucose homeostasis, promoting metabolic aging via pleiotropic effects.</text>
</comment>
<evidence type="ECO:0000313" key="29">
    <source>
        <dbReference type="EMBL" id="CAK8684549.1"/>
    </source>
</evidence>
<organism evidence="28 30">
    <name type="scientific">Clavelina lepadiformis</name>
    <name type="common">Light-bulb sea squirt</name>
    <name type="synonym">Ascidia lepadiformis</name>
    <dbReference type="NCBI Taxonomy" id="159417"/>
    <lineage>
        <taxon>Eukaryota</taxon>
        <taxon>Metazoa</taxon>
        <taxon>Chordata</taxon>
        <taxon>Tunicata</taxon>
        <taxon>Ascidiacea</taxon>
        <taxon>Aplousobranchia</taxon>
        <taxon>Clavelinidae</taxon>
        <taxon>Clavelina</taxon>
    </lineage>
</organism>
<keyword evidence="10 27" id="KW-1133">Transmembrane helix</keyword>
<accession>A0ABP0FY88</accession>
<dbReference type="PRINTS" id="PR00370">
    <property type="entry name" value="FMOXYGENASE"/>
</dbReference>
<gene>
    <name evidence="28" type="ORF">CVLEPA_LOCUS15524</name>
    <name evidence="29" type="ORF">CVLEPA_LOCUS15525</name>
</gene>
<dbReference type="InterPro" id="IPR020946">
    <property type="entry name" value="Flavin_mOase-like"/>
</dbReference>
<evidence type="ECO:0000256" key="18">
    <source>
        <dbReference type="ARBA" id="ARBA00047864"/>
    </source>
</evidence>
<comment type="cofactor">
    <cofactor evidence="25 26">
        <name>FAD</name>
        <dbReference type="ChEBI" id="CHEBI:57692"/>
    </cofactor>
</comment>
<keyword evidence="8" id="KW-0492">Microsome</keyword>
<keyword evidence="3" id="KW-0488">Methylation</keyword>
<dbReference type="InterPro" id="IPR036188">
    <property type="entry name" value="FAD/NAD-bd_sf"/>
</dbReference>
<evidence type="ECO:0000256" key="19">
    <source>
        <dbReference type="ARBA" id="ARBA00047977"/>
    </source>
</evidence>
<comment type="catalytic activity">
    <reaction evidence="19">
        <text>hexan-3-one + NADPH + O2 + H(+) = ethyl butanoate + NADP(+) + H2O</text>
        <dbReference type="Rhea" id="RHEA:54844"/>
        <dbReference type="ChEBI" id="CHEBI:15377"/>
        <dbReference type="ChEBI" id="CHEBI:15378"/>
        <dbReference type="ChEBI" id="CHEBI:15379"/>
        <dbReference type="ChEBI" id="CHEBI:57783"/>
        <dbReference type="ChEBI" id="CHEBI:58349"/>
        <dbReference type="ChEBI" id="CHEBI:88764"/>
        <dbReference type="ChEBI" id="CHEBI:89891"/>
    </reaction>
    <physiologicalReaction direction="left-to-right" evidence="19">
        <dbReference type="Rhea" id="RHEA:54845"/>
    </physiologicalReaction>
</comment>
<evidence type="ECO:0000256" key="6">
    <source>
        <dbReference type="ARBA" id="ARBA00022692"/>
    </source>
</evidence>
<comment type="catalytic activity">
    <reaction evidence="16">
        <text>heptan-2-one + NADPH + O2 + H(+) = pentyl acetate + NADP(+) + H2O</text>
        <dbReference type="Rhea" id="RHEA:54836"/>
        <dbReference type="ChEBI" id="CHEBI:5672"/>
        <dbReference type="ChEBI" id="CHEBI:15377"/>
        <dbReference type="ChEBI" id="CHEBI:15378"/>
        <dbReference type="ChEBI" id="CHEBI:15379"/>
        <dbReference type="ChEBI" id="CHEBI:57783"/>
        <dbReference type="ChEBI" id="CHEBI:58349"/>
        <dbReference type="ChEBI" id="CHEBI:87362"/>
    </reaction>
    <physiologicalReaction direction="left-to-right" evidence="16">
        <dbReference type="Rhea" id="RHEA:54837"/>
    </physiologicalReaction>
</comment>
<evidence type="ECO:0000256" key="20">
    <source>
        <dbReference type="ARBA" id="ARBA00048459"/>
    </source>
</evidence>
<reference evidence="28 30" key="1">
    <citation type="submission" date="2024-02" db="EMBL/GenBank/DDBJ databases">
        <authorList>
            <person name="Daric V."/>
            <person name="Darras S."/>
        </authorList>
    </citation>
    <scope>NUCLEOTIDE SEQUENCE [LARGE SCALE GENOMIC DNA]</scope>
</reference>
<dbReference type="SUPFAM" id="SSF51905">
    <property type="entry name" value="FAD/NAD(P)-binding domain"/>
    <property type="match status" value="2"/>
</dbReference>
<comment type="catalytic activity">
    <reaction evidence="23">
        <text>N,N-dimethylaniline + NADPH + O2 + H(+) = N,N-dimethylaniline N-oxide + NADP(+) + H2O</text>
        <dbReference type="Rhea" id="RHEA:24468"/>
        <dbReference type="ChEBI" id="CHEBI:15377"/>
        <dbReference type="ChEBI" id="CHEBI:15378"/>
        <dbReference type="ChEBI" id="CHEBI:15379"/>
        <dbReference type="ChEBI" id="CHEBI:16269"/>
        <dbReference type="ChEBI" id="CHEBI:17735"/>
        <dbReference type="ChEBI" id="CHEBI:57783"/>
        <dbReference type="ChEBI" id="CHEBI:58349"/>
        <dbReference type="EC" id="1.14.13.8"/>
    </reaction>
    <physiologicalReaction direction="left-to-right" evidence="23">
        <dbReference type="Rhea" id="RHEA:24469"/>
    </physiologicalReaction>
</comment>
<keyword evidence="9 25" id="KW-0521">NADP</keyword>
<comment type="catalytic activity">
    <reaction evidence="18">
        <text>NADPH + O2 + H(+) = H2O2 + NADP(+)</text>
        <dbReference type="Rhea" id="RHEA:11260"/>
        <dbReference type="ChEBI" id="CHEBI:15378"/>
        <dbReference type="ChEBI" id="CHEBI:15379"/>
        <dbReference type="ChEBI" id="CHEBI:16240"/>
        <dbReference type="ChEBI" id="CHEBI:57783"/>
        <dbReference type="ChEBI" id="CHEBI:58349"/>
        <dbReference type="EC" id="1.6.3.1"/>
    </reaction>
    <physiologicalReaction direction="left-to-right" evidence="18">
        <dbReference type="Rhea" id="RHEA:11261"/>
    </physiologicalReaction>
</comment>
<dbReference type="Pfam" id="PF00743">
    <property type="entry name" value="FMO-like"/>
    <property type="match status" value="1"/>
</dbReference>
<evidence type="ECO:0000256" key="7">
    <source>
        <dbReference type="ARBA" id="ARBA00022827"/>
    </source>
</evidence>
<evidence type="ECO:0000256" key="11">
    <source>
        <dbReference type="ARBA" id="ARBA00023002"/>
    </source>
</evidence>
<evidence type="ECO:0000256" key="23">
    <source>
        <dbReference type="ARBA" id="ARBA00049443"/>
    </source>
</evidence>
<dbReference type="EMBL" id="CAWYQH010000097">
    <property type="protein sequence ID" value="CAK8684549.1"/>
    <property type="molecule type" value="Genomic_DNA"/>
</dbReference>
<keyword evidence="4" id="KW-0597">Phosphoprotein</keyword>
<evidence type="ECO:0000256" key="13">
    <source>
        <dbReference type="ARBA" id="ARBA00023136"/>
    </source>
</evidence>
<evidence type="ECO:0000256" key="22">
    <source>
        <dbReference type="ARBA" id="ARBA00048990"/>
    </source>
</evidence>
<dbReference type="EMBL" id="CAWYQH010000097">
    <property type="protein sequence ID" value="CAK8684547.1"/>
    <property type="molecule type" value="Genomic_DNA"/>
</dbReference>
<evidence type="ECO:0000256" key="24">
    <source>
        <dbReference type="ARBA" id="ARBA00049475"/>
    </source>
</evidence>
<comment type="subcellular location">
    <subcellularLocation>
        <location evidence="25">Endoplasmic reticulum membrane</location>
    </subcellularLocation>
    <subcellularLocation>
        <location evidence="1">Microsome membrane</location>
    </subcellularLocation>
</comment>
<evidence type="ECO:0000256" key="8">
    <source>
        <dbReference type="ARBA" id="ARBA00022848"/>
    </source>
</evidence>
<dbReference type="InterPro" id="IPR000960">
    <property type="entry name" value="Flavin_mOase"/>
</dbReference>
<keyword evidence="7 25" id="KW-0274">FAD</keyword>
<dbReference type="Gene3D" id="3.50.50.60">
    <property type="entry name" value="FAD/NAD(P)-binding domain"/>
    <property type="match status" value="1"/>
</dbReference>
<keyword evidence="11 25" id="KW-0560">Oxidoreductase</keyword>
<comment type="catalytic activity">
    <reaction evidence="24">
        <text>octan-3-one + NADPH + O2 + H(+) = pentyl propanoate + NADP(+) + H2O</text>
        <dbReference type="Rhea" id="RHEA:54840"/>
        <dbReference type="ChEBI" id="CHEBI:15377"/>
        <dbReference type="ChEBI" id="CHEBI:15378"/>
        <dbReference type="ChEBI" id="CHEBI:15379"/>
        <dbReference type="ChEBI" id="CHEBI:57783"/>
        <dbReference type="ChEBI" id="CHEBI:58349"/>
        <dbReference type="ChEBI" id="CHEBI:80946"/>
        <dbReference type="ChEBI" id="CHEBI:87373"/>
    </reaction>
    <physiologicalReaction direction="left-to-right" evidence="24">
        <dbReference type="Rhea" id="RHEA:54841"/>
    </physiologicalReaction>
</comment>
<evidence type="ECO:0000256" key="1">
    <source>
        <dbReference type="ARBA" id="ARBA00004524"/>
    </source>
</evidence>
<evidence type="ECO:0000313" key="28">
    <source>
        <dbReference type="EMBL" id="CAK8684547.1"/>
    </source>
</evidence>
<evidence type="ECO:0000256" key="14">
    <source>
        <dbReference type="ARBA" id="ARBA00045722"/>
    </source>
</evidence>
<evidence type="ECO:0000256" key="15">
    <source>
        <dbReference type="ARBA" id="ARBA00047426"/>
    </source>
</evidence>
<evidence type="ECO:0000256" key="21">
    <source>
        <dbReference type="ARBA" id="ARBA00048989"/>
    </source>
</evidence>
<feature type="transmembrane region" description="Helical" evidence="27">
    <location>
        <begin position="510"/>
        <end position="530"/>
    </location>
</feature>
<comment type="catalytic activity">
    <reaction evidence="22">
        <text>heptan-4-one + NADPH + O2 + H(+) = propyl butanoate + NADP(+) + H2O</text>
        <dbReference type="Rhea" id="RHEA:54852"/>
        <dbReference type="ChEBI" id="CHEBI:15377"/>
        <dbReference type="ChEBI" id="CHEBI:15378"/>
        <dbReference type="ChEBI" id="CHEBI:15379"/>
        <dbReference type="ChEBI" id="CHEBI:57783"/>
        <dbReference type="ChEBI" id="CHEBI:58349"/>
        <dbReference type="ChEBI" id="CHEBI:89484"/>
        <dbReference type="ChEBI" id="CHEBI:89719"/>
    </reaction>
    <physiologicalReaction direction="left-to-right" evidence="22">
        <dbReference type="Rhea" id="RHEA:54853"/>
    </physiologicalReaction>
</comment>
<evidence type="ECO:0000256" key="17">
    <source>
        <dbReference type="ARBA" id="ARBA00047855"/>
    </source>
</evidence>
<evidence type="ECO:0000256" key="12">
    <source>
        <dbReference type="ARBA" id="ARBA00023098"/>
    </source>
</evidence>
<comment type="catalytic activity">
    <reaction evidence="21">
        <text>(2E)-geranial + NADPH + O2 + H(+) = (1E)-2,6-dimethylhepta-1,5-dien-1-yl formate + NADP(+) + H2O</text>
        <dbReference type="Rhea" id="RHEA:54860"/>
        <dbReference type="ChEBI" id="CHEBI:15377"/>
        <dbReference type="ChEBI" id="CHEBI:15378"/>
        <dbReference type="ChEBI" id="CHEBI:15379"/>
        <dbReference type="ChEBI" id="CHEBI:16980"/>
        <dbReference type="ChEBI" id="CHEBI:57783"/>
        <dbReference type="ChEBI" id="CHEBI:58349"/>
        <dbReference type="ChEBI" id="CHEBI:138375"/>
    </reaction>
    <physiologicalReaction direction="left-to-right" evidence="21">
        <dbReference type="Rhea" id="RHEA:54861"/>
    </physiologicalReaction>
</comment>
<evidence type="ECO:0000256" key="2">
    <source>
        <dbReference type="ARBA" id="ARBA00009183"/>
    </source>
</evidence>
<dbReference type="PRINTS" id="PR01125">
    <property type="entry name" value="FMOXYGENASE5"/>
</dbReference>
<keyword evidence="30" id="KW-1185">Reference proteome</keyword>
<sequence>MTKRVCIIGAGFSGLTAIKCCLDENLTPVCYEKGNDIGGLWNYQESEKDAACVYKSTIINTSKEMMAFSDFPIPKEFANFMHNKKLMEYARLYATEFNLLDHIQFGVEVLSCALASDHEMTGKWNVRVKSGEGERTEIFDALLVCTGHHATPHYPLHEFPGFEKFGGFTVHSHSYREPKNFEDKRVVVIGIGNSGGDIAVELSKHAQQVFLSTRRGAWVLNRVGPKGVPLDYAFTSRFATMLKDNLPFSWSNYFQESILNNRFDHAKYGLKPKHRFFSQHPMVNDSLPNSILSGSVKMKCNVAEFTENGVVFEDGSSEEVDGVIFATGYTFGFPFFDESIIKVTRNHCKLYKHMWPPALTKANMAVIGGIQPFGAINPISEIQCRWATKVFKGDLLLPSPSSMAEDINQTTYEMNQQFYSSQRHTIQVDYVNYMDTIAEKIGAKPNVIKLFLTDPKLASMVAFAGCTPFQYRLTGPGAWQLARETILNQRYRVDFPLSTRNMEPDKPSGWSWLLVSLVVVFLGWFVLHYLNG</sequence>
<keyword evidence="25" id="KW-0256">Endoplasmic reticulum</keyword>
<comment type="catalytic activity">
    <reaction evidence="17">
        <text>sulcatone + NADPH + O2 + H(+) = 4-methylpent-3-en-1-yl acetate + NADP(+) + H2O</text>
        <dbReference type="Rhea" id="RHEA:54864"/>
        <dbReference type="ChEBI" id="CHEBI:15377"/>
        <dbReference type="ChEBI" id="CHEBI:15378"/>
        <dbReference type="ChEBI" id="CHEBI:15379"/>
        <dbReference type="ChEBI" id="CHEBI:16310"/>
        <dbReference type="ChEBI" id="CHEBI:57783"/>
        <dbReference type="ChEBI" id="CHEBI:58349"/>
        <dbReference type="ChEBI" id="CHEBI:138373"/>
    </reaction>
    <physiologicalReaction direction="left-to-right" evidence="17">
        <dbReference type="Rhea" id="RHEA:54865"/>
    </physiologicalReaction>
</comment>
<evidence type="ECO:0000256" key="27">
    <source>
        <dbReference type="SAM" id="Phobius"/>
    </source>
</evidence>
<keyword evidence="6 27" id="KW-0812">Transmembrane</keyword>
<proteinExistence type="inferred from homology"/>
<evidence type="ECO:0000256" key="25">
    <source>
        <dbReference type="PIRNR" id="PIRNR000332"/>
    </source>
</evidence>
<comment type="caution">
    <text evidence="28">The sequence shown here is derived from an EMBL/GenBank/DDBJ whole genome shotgun (WGS) entry which is preliminary data.</text>
</comment>
<keyword evidence="5 25" id="KW-0285">Flavoprotein</keyword>
<evidence type="ECO:0000256" key="16">
    <source>
        <dbReference type="ARBA" id="ARBA00047574"/>
    </source>
</evidence>
<comment type="similarity">
    <text evidence="2 25 26">Belongs to the FMO family.</text>
</comment>
<protein>
    <recommendedName>
        <fullName evidence="26">Flavin-containing monooxygenase</fullName>
        <ecNumber evidence="26">1.-.-.-</ecNumber>
    </recommendedName>
</protein>
<dbReference type="Proteomes" id="UP001642483">
    <property type="component" value="Unassembled WGS sequence"/>
</dbReference>
<evidence type="ECO:0000256" key="4">
    <source>
        <dbReference type="ARBA" id="ARBA00022553"/>
    </source>
</evidence>
<comment type="catalytic activity">
    <reaction evidence="15">
        <text>hexan-3-one + NADPH + O2 + H(+) = propyl propanoate + NADP(+) + H2O</text>
        <dbReference type="Rhea" id="RHEA:54848"/>
        <dbReference type="ChEBI" id="CHEBI:15377"/>
        <dbReference type="ChEBI" id="CHEBI:15378"/>
        <dbReference type="ChEBI" id="CHEBI:15379"/>
        <dbReference type="ChEBI" id="CHEBI:57783"/>
        <dbReference type="ChEBI" id="CHEBI:58349"/>
        <dbReference type="ChEBI" id="CHEBI:89828"/>
        <dbReference type="ChEBI" id="CHEBI:89891"/>
    </reaction>
    <physiologicalReaction direction="left-to-right" evidence="15">
        <dbReference type="Rhea" id="RHEA:54849"/>
    </physiologicalReaction>
</comment>
<evidence type="ECO:0000256" key="5">
    <source>
        <dbReference type="ARBA" id="ARBA00022630"/>
    </source>
</evidence>
<dbReference type="PIRSF" id="PIRSF000332">
    <property type="entry name" value="FMO"/>
    <property type="match status" value="1"/>
</dbReference>
<keyword evidence="25 26" id="KW-0503">Monooxygenase</keyword>
<keyword evidence="13 25" id="KW-0472">Membrane</keyword>